<dbReference type="AlphaFoldDB" id="A0A3S1BT92"/>
<evidence type="ECO:0000313" key="1">
    <source>
        <dbReference type="EMBL" id="RUS88186.1"/>
    </source>
</evidence>
<comment type="caution">
    <text evidence="1">The sequence shown here is derived from an EMBL/GenBank/DDBJ whole genome shotgun (WGS) entry which is preliminary data.</text>
</comment>
<accession>A0A3S1BT92</accession>
<protein>
    <submittedName>
        <fullName evidence="1">Uncharacterized protein</fullName>
    </submittedName>
</protein>
<dbReference type="Proteomes" id="UP000271974">
    <property type="component" value="Unassembled WGS sequence"/>
</dbReference>
<organism evidence="1 2">
    <name type="scientific">Elysia chlorotica</name>
    <name type="common">Eastern emerald elysia</name>
    <name type="synonym">Sea slug</name>
    <dbReference type="NCBI Taxonomy" id="188477"/>
    <lineage>
        <taxon>Eukaryota</taxon>
        <taxon>Metazoa</taxon>
        <taxon>Spiralia</taxon>
        <taxon>Lophotrochozoa</taxon>
        <taxon>Mollusca</taxon>
        <taxon>Gastropoda</taxon>
        <taxon>Heterobranchia</taxon>
        <taxon>Euthyneura</taxon>
        <taxon>Panpulmonata</taxon>
        <taxon>Sacoglossa</taxon>
        <taxon>Placobranchoidea</taxon>
        <taxon>Plakobranchidae</taxon>
        <taxon>Elysia</taxon>
    </lineage>
</organism>
<evidence type="ECO:0000313" key="2">
    <source>
        <dbReference type="Proteomes" id="UP000271974"/>
    </source>
</evidence>
<dbReference type="EMBL" id="RQTK01000091">
    <property type="protein sequence ID" value="RUS88186.1"/>
    <property type="molecule type" value="Genomic_DNA"/>
</dbReference>
<proteinExistence type="predicted"/>
<sequence length="281" mass="30962">MLTKKMEINTVQPNNIRQAAQIAGPMKERCTVMCACVYGAWGMEKGGGGEGGAGAIRCLGIDTRLDDLIGSSSSGIAICFMCVCRCVASHARVMLDLAVNNVVLTRSVHLLEMDRGFHGQDIQTAETRPLKLHQFSLCKTDEETIRLASPEILDSRQQSFITIHEWLNCPDTFRTICGIAGKVQYVGRRKKRLVVANFQANTSLQDDGDTATSLDGPFCHLTRKAAFLALPGMATQSTRSLFIFSEENFIRKYAKIIIEWGYPFSVNEASKAASVLSMQNR</sequence>
<reference evidence="1 2" key="1">
    <citation type="submission" date="2019-01" db="EMBL/GenBank/DDBJ databases">
        <title>A draft genome assembly of the solar-powered sea slug Elysia chlorotica.</title>
        <authorList>
            <person name="Cai H."/>
            <person name="Li Q."/>
            <person name="Fang X."/>
            <person name="Li J."/>
            <person name="Curtis N.E."/>
            <person name="Altenburger A."/>
            <person name="Shibata T."/>
            <person name="Feng M."/>
            <person name="Maeda T."/>
            <person name="Schwartz J.A."/>
            <person name="Shigenobu S."/>
            <person name="Lundholm N."/>
            <person name="Nishiyama T."/>
            <person name="Yang H."/>
            <person name="Hasebe M."/>
            <person name="Li S."/>
            <person name="Pierce S.K."/>
            <person name="Wang J."/>
        </authorList>
    </citation>
    <scope>NUCLEOTIDE SEQUENCE [LARGE SCALE GENOMIC DNA]</scope>
    <source>
        <strain evidence="1">EC2010</strain>
        <tissue evidence="1">Whole organism of an adult</tissue>
    </source>
</reference>
<dbReference type="OrthoDB" id="6226086at2759"/>
<name>A0A3S1BT92_ELYCH</name>
<keyword evidence="2" id="KW-1185">Reference proteome</keyword>
<gene>
    <name evidence="1" type="ORF">EGW08_004083</name>
</gene>